<evidence type="ECO:0000313" key="6">
    <source>
        <dbReference type="EMBL" id="KUP04409.1"/>
    </source>
</evidence>
<dbReference type="InterPro" id="IPR052155">
    <property type="entry name" value="Biofilm_reg_signaling"/>
</dbReference>
<dbReference type="Gene3D" id="3.30.70.270">
    <property type="match status" value="1"/>
</dbReference>
<protein>
    <submittedName>
        <fullName evidence="6">Histidine kinase</fullName>
    </submittedName>
</protein>
<dbReference type="RefSeq" id="WP_010175030.1">
    <property type="nucleotide sequence ID" value="NZ_LDYG01000051.1"/>
</dbReference>
<name>A0A147K4P9_9BACI</name>
<dbReference type="SMART" id="SM00086">
    <property type="entry name" value="PAC"/>
    <property type="match status" value="2"/>
</dbReference>
<feature type="transmembrane region" description="Helical" evidence="1">
    <location>
        <begin position="38"/>
        <end position="58"/>
    </location>
</feature>
<dbReference type="GO" id="GO:0016301">
    <property type="term" value="F:kinase activity"/>
    <property type="evidence" value="ECO:0007669"/>
    <property type="project" value="UniProtKB-KW"/>
</dbReference>
<dbReference type="SMART" id="SM00052">
    <property type="entry name" value="EAL"/>
    <property type="match status" value="1"/>
</dbReference>
<feature type="domain" description="GGDEF" evidence="5">
    <location>
        <begin position="342"/>
        <end position="474"/>
    </location>
</feature>
<keyword evidence="1" id="KW-0812">Transmembrane</keyword>
<evidence type="ECO:0000259" key="5">
    <source>
        <dbReference type="PROSITE" id="PS50887"/>
    </source>
</evidence>
<gene>
    <name evidence="6" type="ORF">Q75_15550</name>
</gene>
<dbReference type="STRING" id="1150625.Q75_15550"/>
<accession>A0A147K4P9</accession>
<evidence type="ECO:0000259" key="3">
    <source>
        <dbReference type="PROSITE" id="PS50113"/>
    </source>
</evidence>
<dbReference type="PROSITE" id="PS50883">
    <property type="entry name" value="EAL"/>
    <property type="match status" value="1"/>
</dbReference>
<reference evidence="6 7" key="1">
    <citation type="journal article" date="2016" name="Front. Microbiol.">
        <title>Microevolution Analysis of Bacillus coahuilensis Unveils Differences in Phosphorus Acquisition Strategies and Their Regulation.</title>
        <authorList>
            <person name="Gomez-Lunar Z."/>
            <person name="Hernandez-Gonzalez I."/>
            <person name="Rodriguez-Torres M.D."/>
            <person name="Souza V."/>
            <person name="Olmedo-Alvarez G."/>
        </authorList>
    </citation>
    <scope>NUCLEOTIDE SEQUENCE [LARGE SCALE GENOMIC DNA]</scope>
    <source>
        <strain evidence="7">p1.1.43</strain>
    </source>
</reference>
<dbReference type="Pfam" id="PF08447">
    <property type="entry name" value="PAS_3"/>
    <property type="match status" value="1"/>
</dbReference>
<dbReference type="InterPro" id="IPR013655">
    <property type="entry name" value="PAS_fold_3"/>
</dbReference>
<keyword evidence="6" id="KW-0418">Kinase</keyword>
<dbReference type="Pfam" id="PF00989">
    <property type="entry name" value="PAS"/>
    <property type="match status" value="1"/>
</dbReference>
<keyword evidence="6" id="KW-0808">Transferase</keyword>
<dbReference type="CDD" id="cd00130">
    <property type="entry name" value="PAS"/>
    <property type="match status" value="2"/>
</dbReference>
<dbReference type="PROSITE" id="PS50887">
    <property type="entry name" value="GGDEF"/>
    <property type="match status" value="1"/>
</dbReference>
<keyword evidence="1" id="KW-1133">Transmembrane helix</keyword>
<dbReference type="EMBL" id="LDYG01000051">
    <property type="protein sequence ID" value="KUP04409.1"/>
    <property type="molecule type" value="Genomic_DNA"/>
</dbReference>
<dbReference type="PROSITE" id="PS50112">
    <property type="entry name" value="PAS"/>
    <property type="match status" value="1"/>
</dbReference>
<dbReference type="InterPro" id="IPR035965">
    <property type="entry name" value="PAS-like_dom_sf"/>
</dbReference>
<dbReference type="PANTHER" id="PTHR44757">
    <property type="entry name" value="DIGUANYLATE CYCLASE DGCP"/>
    <property type="match status" value="1"/>
</dbReference>
<dbReference type="Gene3D" id="3.30.450.20">
    <property type="entry name" value="PAS domain"/>
    <property type="match status" value="2"/>
</dbReference>
<keyword evidence="7" id="KW-1185">Reference proteome</keyword>
<keyword evidence="1" id="KW-0472">Membrane</keyword>
<dbReference type="FunFam" id="3.20.20.450:FF:000001">
    <property type="entry name" value="Cyclic di-GMP phosphodiesterase yahA"/>
    <property type="match status" value="1"/>
</dbReference>
<dbReference type="SMART" id="SM00267">
    <property type="entry name" value="GGDEF"/>
    <property type="match status" value="1"/>
</dbReference>
<dbReference type="NCBIfam" id="TIGR00254">
    <property type="entry name" value="GGDEF"/>
    <property type="match status" value="1"/>
</dbReference>
<feature type="domain" description="EAL" evidence="4">
    <location>
        <begin position="483"/>
        <end position="738"/>
    </location>
</feature>
<evidence type="ECO:0000259" key="2">
    <source>
        <dbReference type="PROSITE" id="PS50112"/>
    </source>
</evidence>
<dbReference type="InterPro" id="IPR000014">
    <property type="entry name" value="PAS"/>
</dbReference>
<organism evidence="6 7">
    <name type="scientific">Bacillus coahuilensis p1.1.43</name>
    <dbReference type="NCBI Taxonomy" id="1150625"/>
    <lineage>
        <taxon>Bacteria</taxon>
        <taxon>Bacillati</taxon>
        <taxon>Bacillota</taxon>
        <taxon>Bacilli</taxon>
        <taxon>Bacillales</taxon>
        <taxon>Bacillaceae</taxon>
        <taxon>Bacillus</taxon>
    </lineage>
</organism>
<dbReference type="CDD" id="cd01948">
    <property type="entry name" value="EAL"/>
    <property type="match status" value="1"/>
</dbReference>
<feature type="domain" description="PAC" evidence="3">
    <location>
        <begin position="142"/>
        <end position="194"/>
    </location>
</feature>
<dbReference type="NCBIfam" id="TIGR00229">
    <property type="entry name" value="sensory_box"/>
    <property type="match status" value="2"/>
</dbReference>
<dbReference type="SUPFAM" id="SSF55073">
    <property type="entry name" value="Nucleotide cyclase"/>
    <property type="match status" value="1"/>
</dbReference>
<dbReference type="OrthoDB" id="9759607at2"/>
<dbReference type="SMART" id="SM00091">
    <property type="entry name" value="PAS"/>
    <property type="match status" value="2"/>
</dbReference>
<dbReference type="SUPFAM" id="SSF141868">
    <property type="entry name" value="EAL domain-like"/>
    <property type="match status" value="1"/>
</dbReference>
<dbReference type="InterPro" id="IPR029787">
    <property type="entry name" value="Nucleotide_cyclase"/>
</dbReference>
<evidence type="ECO:0000313" key="7">
    <source>
        <dbReference type="Proteomes" id="UP000074108"/>
    </source>
</evidence>
<dbReference type="Pfam" id="PF00990">
    <property type="entry name" value="GGDEF"/>
    <property type="match status" value="1"/>
</dbReference>
<feature type="transmembrane region" description="Helical" evidence="1">
    <location>
        <begin position="7"/>
        <end position="26"/>
    </location>
</feature>
<evidence type="ECO:0000259" key="4">
    <source>
        <dbReference type="PROSITE" id="PS50883"/>
    </source>
</evidence>
<sequence length="741" mass="85314">MLQMQRTWVTLIIVIIIVELFDQLLFSKHSNNHLGFSIAHMLLNTIPVITLMILLIYVRKQTKELNQSHQRLNSIFDFLDVAIWSHDLRTNTLMITPGIEKLYGYSLNEFYDDHDLWRKVVHPLDVPVLEERGEKLKEQKSVTSIYRIFHKDGDLRWIQDSGIPSFDERGNFIDFTSVLFDVTDQKEGEDQYRGLVEMSPDFIAVIRDWTFIYLNESGSRLLGYEGVEDLIGKRIRPFVAAEYLGEIQEHLIELDKNKNDHQHFEIKVVKADGGKLDLEMSVMTIVYKGKEARMVIGRDITERKKADETIQYMAYYDALTGLPNRNMFKEHVDKRLNENPEEKLAVLFLDLDRFKVINDTKGHSIGDRLLQLVARRLTDVVKESGVVSRQGGDEFLLLLENTSTEAIEHTANQLIKSFAKPFTIMDEDFFVTTSIGISVYPMDGEEQETLIKHADTAMYLAKDQGKNNFQFFNPSLNKLTTRKMKLEAELRKAIKLDELSVYYQPQYDMQSEKITAVEALLRWHHPQFGMVSPGEFIPLAEETGLIIPIGEWVIERVLMDQKKWKAQGISYPRVAVNVSVRQLQERSFVRSVENKFNQYQGDSCLLELEITESIMQNVEESIRVLSELKELGVTISIDDFGKGYSSLSYLKHLPIDKIKIDKSFVDDIGGLCDRNPSSIAKAIIDMGQNMGFLVIAEGIEKKEQRDFLLANGCLIGQGYFYSRAVPEDVIQKMWAENEGRT</sequence>
<comment type="caution">
    <text evidence="6">The sequence shown here is derived from an EMBL/GenBank/DDBJ whole genome shotgun (WGS) entry which is preliminary data.</text>
</comment>
<dbReference type="FunFam" id="3.30.70.270:FF:000001">
    <property type="entry name" value="Diguanylate cyclase domain protein"/>
    <property type="match status" value="1"/>
</dbReference>
<dbReference type="InterPro" id="IPR043128">
    <property type="entry name" value="Rev_trsase/Diguanyl_cyclase"/>
</dbReference>
<dbReference type="CDD" id="cd01949">
    <property type="entry name" value="GGDEF"/>
    <property type="match status" value="1"/>
</dbReference>
<dbReference type="PATRIC" id="fig|1150625.3.peg.3246"/>
<dbReference type="AlphaFoldDB" id="A0A147K4P9"/>
<dbReference type="InterPro" id="IPR000160">
    <property type="entry name" value="GGDEF_dom"/>
</dbReference>
<evidence type="ECO:0000256" key="1">
    <source>
        <dbReference type="SAM" id="Phobius"/>
    </source>
</evidence>
<dbReference type="Gene3D" id="3.20.20.450">
    <property type="entry name" value="EAL domain"/>
    <property type="match status" value="1"/>
</dbReference>
<dbReference type="InterPro" id="IPR000700">
    <property type="entry name" value="PAS-assoc_C"/>
</dbReference>
<dbReference type="PROSITE" id="PS50113">
    <property type="entry name" value="PAC"/>
    <property type="match status" value="2"/>
</dbReference>
<dbReference type="SUPFAM" id="SSF55785">
    <property type="entry name" value="PYP-like sensor domain (PAS domain)"/>
    <property type="match status" value="2"/>
</dbReference>
<dbReference type="InterPro" id="IPR035919">
    <property type="entry name" value="EAL_sf"/>
</dbReference>
<feature type="domain" description="PAC" evidence="3">
    <location>
        <begin position="262"/>
        <end position="312"/>
    </location>
</feature>
<dbReference type="Pfam" id="PF00563">
    <property type="entry name" value="EAL"/>
    <property type="match status" value="1"/>
</dbReference>
<dbReference type="PANTHER" id="PTHR44757:SF2">
    <property type="entry name" value="BIOFILM ARCHITECTURE MAINTENANCE PROTEIN MBAA"/>
    <property type="match status" value="1"/>
</dbReference>
<proteinExistence type="predicted"/>
<dbReference type="InterPro" id="IPR001610">
    <property type="entry name" value="PAC"/>
</dbReference>
<feature type="domain" description="PAS" evidence="2">
    <location>
        <begin position="68"/>
        <end position="140"/>
    </location>
</feature>
<dbReference type="Proteomes" id="UP000074108">
    <property type="component" value="Unassembled WGS sequence"/>
</dbReference>
<dbReference type="InterPro" id="IPR001633">
    <property type="entry name" value="EAL_dom"/>
</dbReference>
<dbReference type="InterPro" id="IPR013767">
    <property type="entry name" value="PAS_fold"/>
</dbReference>